<dbReference type="Pfam" id="PF12542">
    <property type="entry name" value="CWC25"/>
    <property type="match status" value="1"/>
</dbReference>
<keyword evidence="4" id="KW-0747">Spliceosome</keyword>
<sequence>MGGDLNLKKSWHPHLLKNQQRVWEEEQKALEERKKTALMLKERAEERQMEELKKIHETAGGATVVDKVHWMYAGPSSGEAGTTEEMEAYLLGKRRIDSLFTKGGEKEKLSKQATESSFMLAQNANSARDIASKIREDPLLAIKRQEQAAYEALLKDPVRRKQLLGITEDKPKQSRDDDRNSQYDRGRDGRSHRHRSERDSERSRSLDRHHRSRRHQEDRKRSRSRSRSRSVSRRYRGCSRSEGTRRDDDRDRSRKRHSPFTSKADRSRSPYNRRSRLPQSPLSKVDRSCSPYRKRSRRSPSPMPSRNGDIRRPSPRYEPRNMARRTPSPPRDSISHRDRSSRGYNSPRPRGSRPNGQQNGTSEADKEAERARKLAAMQANAQELDVDRQKRLAQLAEKEKAALKAEEEARKQSSRYGGKGDFMSALKKKTIDMDLGERVRRGKGTLVRDREE</sequence>
<accession>A0A3N4LDG6</accession>
<dbReference type="InterPro" id="IPR022209">
    <property type="entry name" value="CWC25"/>
</dbReference>
<feature type="compositionally biased region" description="Basic and acidic residues" evidence="9">
    <location>
        <begin position="363"/>
        <end position="372"/>
    </location>
</feature>
<feature type="compositionally biased region" description="Basic and acidic residues" evidence="9">
    <location>
        <begin position="242"/>
        <end position="252"/>
    </location>
</feature>
<feature type="compositionally biased region" description="Basic and acidic residues" evidence="9">
    <location>
        <begin position="196"/>
        <end position="206"/>
    </location>
</feature>
<evidence type="ECO:0000256" key="4">
    <source>
        <dbReference type="ARBA" id="ARBA00022728"/>
    </source>
</evidence>
<dbReference type="InterPro" id="IPR019339">
    <property type="entry name" value="CIR_N_dom"/>
</dbReference>
<evidence type="ECO:0000256" key="3">
    <source>
        <dbReference type="ARBA" id="ARBA00022664"/>
    </source>
</evidence>
<evidence type="ECO:0000256" key="8">
    <source>
        <dbReference type="SAM" id="Coils"/>
    </source>
</evidence>
<feature type="compositionally biased region" description="Basic residues" evidence="9">
    <location>
        <begin position="221"/>
        <end position="237"/>
    </location>
</feature>
<evidence type="ECO:0000259" key="10">
    <source>
        <dbReference type="SMART" id="SM01083"/>
    </source>
</evidence>
<keyword evidence="6" id="KW-0508">mRNA splicing</keyword>
<evidence type="ECO:0000256" key="1">
    <source>
        <dbReference type="ARBA" id="ARBA00004123"/>
    </source>
</evidence>
<keyword evidence="3" id="KW-0507">mRNA processing</keyword>
<keyword evidence="7" id="KW-0539">Nucleus</keyword>
<evidence type="ECO:0000313" key="11">
    <source>
        <dbReference type="EMBL" id="RPB19519.1"/>
    </source>
</evidence>
<name>A0A3N4LDG6_9PEZI</name>
<dbReference type="GO" id="GO:0000398">
    <property type="term" value="P:mRNA splicing, via spliceosome"/>
    <property type="evidence" value="ECO:0007669"/>
    <property type="project" value="TreeGrafter"/>
</dbReference>
<keyword evidence="5 8" id="KW-0175">Coiled coil</keyword>
<reference evidence="11 12" key="1">
    <citation type="journal article" date="2018" name="Nat. Ecol. Evol.">
        <title>Pezizomycetes genomes reveal the molecular basis of ectomycorrhizal truffle lifestyle.</title>
        <authorList>
            <person name="Murat C."/>
            <person name="Payen T."/>
            <person name="Noel B."/>
            <person name="Kuo A."/>
            <person name="Morin E."/>
            <person name="Chen J."/>
            <person name="Kohler A."/>
            <person name="Krizsan K."/>
            <person name="Balestrini R."/>
            <person name="Da Silva C."/>
            <person name="Montanini B."/>
            <person name="Hainaut M."/>
            <person name="Levati E."/>
            <person name="Barry K.W."/>
            <person name="Belfiori B."/>
            <person name="Cichocki N."/>
            <person name="Clum A."/>
            <person name="Dockter R.B."/>
            <person name="Fauchery L."/>
            <person name="Guy J."/>
            <person name="Iotti M."/>
            <person name="Le Tacon F."/>
            <person name="Lindquist E.A."/>
            <person name="Lipzen A."/>
            <person name="Malagnac F."/>
            <person name="Mello A."/>
            <person name="Molinier V."/>
            <person name="Miyauchi S."/>
            <person name="Poulain J."/>
            <person name="Riccioni C."/>
            <person name="Rubini A."/>
            <person name="Sitrit Y."/>
            <person name="Splivallo R."/>
            <person name="Traeger S."/>
            <person name="Wang M."/>
            <person name="Zifcakova L."/>
            <person name="Wipf D."/>
            <person name="Zambonelli A."/>
            <person name="Paolocci F."/>
            <person name="Nowrousian M."/>
            <person name="Ottonello S."/>
            <person name="Baldrian P."/>
            <person name="Spatafora J.W."/>
            <person name="Henrissat B."/>
            <person name="Nagy L.G."/>
            <person name="Aury J.M."/>
            <person name="Wincker P."/>
            <person name="Grigoriev I.V."/>
            <person name="Bonfante P."/>
            <person name="Martin F.M."/>
        </authorList>
    </citation>
    <scope>NUCLEOTIDE SEQUENCE [LARGE SCALE GENOMIC DNA]</scope>
    <source>
        <strain evidence="11 12">ATCC MYA-4762</strain>
    </source>
</reference>
<feature type="compositionally biased region" description="Basic and acidic residues" evidence="9">
    <location>
        <begin position="308"/>
        <end position="321"/>
    </location>
</feature>
<dbReference type="InParanoid" id="A0A3N4LDG6"/>
<feature type="compositionally biased region" description="Basic and acidic residues" evidence="9">
    <location>
        <begin position="167"/>
        <end position="189"/>
    </location>
</feature>
<dbReference type="Proteomes" id="UP000267821">
    <property type="component" value="Unassembled WGS sequence"/>
</dbReference>
<evidence type="ECO:0000313" key="12">
    <source>
        <dbReference type="Proteomes" id="UP000267821"/>
    </source>
</evidence>
<dbReference type="EMBL" id="ML121588">
    <property type="protein sequence ID" value="RPB19519.1"/>
    <property type="molecule type" value="Genomic_DNA"/>
</dbReference>
<dbReference type="OrthoDB" id="21123at2759"/>
<dbReference type="SMART" id="SM01083">
    <property type="entry name" value="Cir_N"/>
    <property type="match status" value="1"/>
</dbReference>
<dbReference type="PANTHER" id="PTHR16196">
    <property type="entry name" value="CELL CYCLE CONTROL PROTEIN CWF25"/>
    <property type="match status" value="1"/>
</dbReference>
<dbReference type="STRING" id="1051890.A0A3N4LDG6"/>
<comment type="subcellular location">
    <subcellularLocation>
        <location evidence="1">Nucleus</location>
    </subcellularLocation>
</comment>
<dbReference type="GO" id="GO:0005684">
    <property type="term" value="C:U2-type spliceosomal complex"/>
    <property type="evidence" value="ECO:0007669"/>
    <property type="project" value="TreeGrafter"/>
</dbReference>
<comment type="similarity">
    <text evidence="2">Belongs to the CWC25 family.</text>
</comment>
<evidence type="ECO:0000256" key="5">
    <source>
        <dbReference type="ARBA" id="ARBA00023054"/>
    </source>
</evidence>
<dbReference type="PANTHER" id="PTHR16196:SF0">
    <property type="entry name" value="PRE-MRNA-SPLICING FACTOR CWC25 HOMOLOG"/>
    <property type="match status" value="1"/>
</dbReference>
<protein>
    <recommendedName>
        <fullName evidence="10">CBF1-interacting co-repressor CIR N-terminal domain-containing protein</fullName>
    </recommendedName>
</protein>
<feature type="coiled-coil region" evidence="8">
    <location>
        <begin position="379"/>
        <end position="415"/>
    </location>
</feature>
<keyword evidence="12" id="KW-1185">Reference proteome</keyword>
<feature type="domain" description="CBF1-interacting co-repressor CIR N-terminal" evidence="10">
    <location>
        <begin position="10"/>
        <end position="46"/>
    </location>
</feature>
<dbReference type="InterPro" id="IPR051376">
    <property type="entry name" value="CWC25_splicing_factor"/>
</dbReference>
<organism evidence="11 12">
    <name type="scientific">Terfezia boudieri ATCC MYA-4762</name>
    <dbReference type="NCBI Taxonomy" id="1051890"/>
    <lineage>
        <taxon>Eukaryota</taxon>
        <taxon>Fungi</taxon>
        <taxon>Dikarya</taxon>
        <taxon>Ascomycota</taxon>
        <taxon>Pezizomycotina</taxon>
        <taxon>Pezizomycetes</taxon>
        <taxon>Pezizales</taxon>
        <taxon>Pezizaceae</taxon>
        <taxon>Terfezia</taxon>
    </lineage>
</organism>
<evidence type="ECO:0000256" key="9">
    <source>
        <dbReference type="SAM" id="MobiDB-lite"/>
    </source>
</evidence>
<evidence type="ECO:0000256" key="6">
    <source>
        <dbReference type="ARBA" id="ARBA00023187"/>
    </source>
</evidence>
<feature type="region of interest" description="Disordered" evidence="9">
    <location>
        <begin position="153"/>
        <end position="374"/>
    </location>
</feature>
<dbReference type="AlphaFoldDB" id="A0A3N4LDG6"/>
<proteinExistence type="inferred from homology"/>
<evidence type="ECO:0000256" key="2">
    <source>
        <dbReference type="ARBA" id="ARBA00006695"/>
    </source>
</evidence>
<evidence type="ECO:0000256" key="7">
    <source>
        <dbReference type="ARBA" id="ARBA00023242"/>
    </source>
</evidence>
<dbReference type="Pfam" id="PF10197">
    <property type="entry name" value="Cir_N"/>
    <property type="match status" value="1"/>
</dbReference>
<gene>
    <name evidence="11" type="ORF">L211DRAFT_842589</name>
</gene>